<evidence type="ECO:0000256" key="1">
    <source>
        <dbReference type="SAM" id="MobiDB-lite"/>
    </source>
</evidence>
<gene>
    <name evidence="2" type="ORF">RHAB21_00718</name>
</gene>
<organism evidence="2 3">
    <name type="scientific">Pseudorhizobium halotolerans</name>
    <dbReference type="NCBI Taxonomy" id="1233081"/>
    <lineage>
        <taxon>Bacteria</taxon>
        <taxon>Pseudomonadati</taxon>
        <taxon>Pseudomonadota</taxon>
        <taxon>Alphaproteobacteria</taxon>
        <taxon>Hyphomicrobiales</taxon>
        <taxon>Rhizobiaceae</taxon>
        <taxon>Rhizobium/Agrobacterium group</taxon>
        <taxon>Pseudorhizobium</taxon>
    </lineage>
</organism>
<dbReference type="Proteomes" id="UP000601041">
    <property type="component" value="Unassembled WGS sequence"/>
</dbReference>
<reference evidence="2 3" key="1">
    <citation type="submission" date="2020-11" db="EMBL/GenBank/DDBJ databases">
        <authorList>
            <person name="Lassalle F."/>
        </authorList>
    </citation>
    <scope>NUCLEOTIDE SEQUENCE [LARGE SCALE GENOMIC DNA]</scope>
    <source>
        <strain evidence="2 3">AB21</strain>
    </source>
</reference>
<proteinExistence type="predicted"/>
<dbReference type="RefSeq" id="WP_142589865.1">
    <property type="nucleotide sequence ID" value="NZ_CABFWE030000016.1"/>
</dbReference>
<comment type="caution">
    <text evidence="2">The sequence shown here is derived from an EMBL/GenBank/DDBJ whole genome shotgun (WGS) entry which is preliminary data.</text>
</comment>
<dbReference type="EMBL" id="CABFWE030000016">
    <property type="protein sequence ID" value="CAD7055438.1"/>
    <property type="molecule type" value="Genomic_DNA"/>
</dbReference>
<protein>
    <submittedName>
        <fullName evidence="2">Phage virion morphogenesis protein</fullName>
    </submittedName>
</protein>
<evidence type="ECO:0000313" key="2">
    <source>
        <dbReference type="EMBL" id="CAD7055438.1"/>
    </source>
</evidence>
<keyword evidence="3" id="KW-1185">Reference proteome</keyword>
<sequence>MPGASIIIDDELTPVISAIGIAVSHPGELTAAFAAYLLASTQRRFERQTGPDGTKWPPLSKRTSMQKVRGRRRGTANILRVSTRLYSSLVASSDDASAEVGTNVEYGRVHQLGGEINHYARSQRASFKKIRKRYRFVRPGTKGAVDRNITIGEHSVKIPARPYLGFSEQDRQELIAIGRDWLAQETPR</sequence>
<feature type="region of interest" description="Disordered" evidence="1">
    <location>
        <begin position="46"/>
        <end position="72"/>
    </location>
</feature>
<name>A0ABM8PYX1_9HYPH</name>
<accession>A0ABM8PYX1</accession>
<evidence type="ECO:0000313" key="3">
    <source>
        <dbReference type="Proteomes" id="UP000601041"/>
    </source>
</evidence>
<dbReference type="NCBIfam" id="TIGR01635">
    <property type="entry name" value="tail_comp_S"/>
    <property type="match status" value="1"/>
</dbReference>
<dbReference type="Pfam" id="PF05069">
    <property type="entry name" value="Phage_tail_S"/>
    <property type="match status" value="1"/>
</dbReference>
<dbReference type="InterPro" id="IPR006522">
    <property type="entry name" value="Phage_virion_morphogenesis"/>
</dbReference>